<feature type="transmembrane region" description="Helical" evidence="5">
    <location>
        <begin position="65"/>
        <end position="86"/>
    </location>
</feature>
<evidence type="ECO:0000259" key="6">
    <source>
        <dbReference type="PROSITE" id="PS50928"/>
    </source>
</evidence>
<dbReference type="EMBL" id="BLXZ01000005">
    <property type="protein sequence ID" value="GFO69090.1"/>
    <property type="molecule type" value="Genomic_DNA"/>
</dbReference>
<reference evidence="8" key="1">
    <citation type="submission" date="2020-06" db="EMBL/GenBank/DDBJ databases">
        <title>Draft genomic sequecing of Geomonas sp. Red745.</title>
        <authorList>
            <person name="Itoh H."/>
            <person name="Xu Z.X."/>
            <person name="Ushijima N."/>
            <person name="Masuda Y."/>
            <person name="Shiratori Y."/>
            <person name="Senoo K."/>
        </authorList>
    </citation>
    <scope>NUCLEOTIDE SEQUENCE [LARGE SCALE GENOMIC DNA]</scope>
    <source>
        <strain evidence="8">Red745</strain>
    </source>
</reference>
<keyword evidence="4 5" id="KW-0472">Membrane</keyword>
<organism evidence="7 8">
    <name type="scientific">Geomonas limicola</name>
    <dbReference type="NCBI Taxonomy" id="2740186"/>
    <lineage>
        <taxon>Bacteria</taxon>
        <taxon>Pseudomonadati</taxon>
        <taxon>Thermodesulfobacteriota</taxon>
        <taxon>Desulfuromonadia</taxon>
        <taxon>Geobacterales</taxon>
        <taxon>Geobacteraceae</taxon>
        <taxon>Geomonas</taxon>
    </lineage>
</organism>
<dbReference type="Gene3D" id="1.10.3720.10">
    <property type="entry name" value="MetI-like"/>
    <property type="match status" value="1"/>
</dbReference>
<dbReference type="PANTHER" id="PTHR43632:SF1">
    <property type="entry name" value="PERMEASE COMPONENT OF TUNGSTATE ABC TRANSPORTER"/>
    <property type="match status" value="1"/>
</dbReference>
<feature type="transmembrane region" description="Helical" evidence="5">
    <location>
        <begin position="25"/>
        <end position="53"/>
    </location>
</feature>
<name>A0A6V8N9H9_9BACT</name>
<dbReference type="CDD" id="cd06261">
    <property type="entry name" value="TM_PBP2"/>
    <property type="match status" value="1"/>
</dbReference>
<keyword evidence="8" id="KW-1185">Reference proteome</keyword>
<dbReference type="GO" id="GO:0005886">
    <property type="term" value="C:plasma membrane"/>
    <property type="evidence" value="ECO:0007669"/>
    <property type="project" value="UniProtKB-SubCell"/>
</dbReference>
<accession>A0A6V8N9H9</accession>
<feature type="domain" description="ABC transmembrane type-1" evidence="6">
    <location>
        <begin position="26"/>
        <end position="222"/>
    </location>
</feature>
<keyword evidence="3 5" id="KW-1133">Transmembrane helix</keyword>
<dbReference type="GO" id="GO:0055085">
    <property type="term" value="P:transmembrane transport"/>
    <property type="evidence" value="ECO:0007669"/>
    <property type="project" value="InterPro"/>
</dbReference>
<dbReference type="RefSeq" id="WP_183361669.1">
    <property type="nucleotide sequence ID" value="NZ_BLXZ01000005.1"/>
</dbReference>
<dbReference type="Pfam" id="PF00528">
    <property type="entry name" value="BPD_transp_1"/>
    <property type="match status" value="1"/>
</dbReference>
<proteinExistence type="inferred from homology"/>
<dbReference type="InterPro" id="IPR049783">
    <property type="entry name" value="ABC_perm_TupB-like"/>
</dbReference>
<dbReference type="NCBIfam" id="NF038017">
    <property type="entry name" value="ABC_perm1"/>
    <property type="match status" value="1"/>
</dbReference>
<sequence>MDLIFDGILQAFRLLFTLDREVLGIAWLSLKVSGLATLISLVLGIGLGTLIALTSFPGRKVLVSLVNTGMGLPPVVVGLFVSILLWRNGPLGFLELLYTPSAIVIAQSVIATPIVMGITIAAMQNLPANLRLQILALGATRTQLVWMLIKEARLPLMAGVMAGFGGVISEVGASIMVGGNVKGYTRVLTTATVMETGRGNFDIAIALSVILLLFCFLINYLLTLIQQRERPR</sequence>
<dbReference type="InterPro" id="IPR035906">
    <property type="entry name" value="MetI-like_sf"/>
</dbReference>
<dbReference type="AlphaFoldDB" id="A0A6V8N9H9"/>
<evidence type="ECO:0000256" key="2">
    <source>
        <dbReference type="ARBA" id="ARBA00022692"/>
    </source>
</evidence>
<evidence type="ECO:0000256" key="1">
    <source>
        <dbReference type="ARBA" id="ARBA00004651"/>
    </source>
</evidence>
<evidence type="ECO:0000256" key="4">
    <source>
        <dbReference type="ARBA" id="ARBA00023136"/>
    </source>
</evidence>
<evidence type="ECO:0000256" key="5">
    <source>
        <dbReference type="RuleBase" id="RU363032"/>
    </source>
</evidence>
<dbReference type="InterPro" id="IPR000515">
    <property type="entry name" value="MetI-like"/>
</dbReference>
<gene>
    <name evidence="7" type="ORF">GMLC_26690</name>
</gene>
<evidence type="ECO:0000256" key="3">
    <source>
        <dbReference type="ARBA" id="ARBA00022989"/>
    </source>
</evidence>
<feature type="transmembrane region" description="Helical" evidence="5">
    <location>
        <begin position="201"/>
        <end position="222"/>
    </location>
</feature>
<protein>
    <submittedName>
        <fullName evidence="7">ABC transporter permease</fullName>
    </submittedName>
</protein>
<dbReference type="PANTHER" id="PTHR43632">
    <property type="entry name" value="PERMEASE COMPONENT OF TUNGSTATE ABC TRANSPORTER"/>
    <property type="match status" value="1"/>
</dbReference>
<dbReference type="PROSITE" id="PS50928">
    <property type="entry name" value="ABC_TM1"/>
    <property type="match status" value="1"/>
</dbReference>
<evidence type="ECO:0000313" key="8">
    <source>
        <dbReference type="Proteomes" id="UP000587586"/>
    </source>
</evidence>
<comment type="similarity">
    <text evidence="5">Belongs to the binding-protein-dependent transport system permease family.</text>
</comment>
<comment type="caution">
    <text evidence="7">The sequence shown here is derived from an EMBL/GenBank/DDBJ whole genome shotgun (WGS) entry which is preliminary data.</text>
</comment>
<keyword evidence="5" id="KW-0813">Transport</keyword>
<dbReference type="Proteomes" id="UP000587586">
    <property type="component" value="Unassembled WGS sequence"/>
</dbReference>
<dbReference type="SUPFAM" id="SSF161098">
    <property type="entry name" value="MetI-like"/>
    <property type="match status" value="1"/>
</dbReference>
<feature type="transmembrane region" description="Helical" evidence="5">
    <location>
        <begin position="156"/>
        <end position="181"/>
    </location>
</feature>
<keyword evidence="2 5" id="KW-0812">Transmembrane</keyword>
<feature type="transmembrane region" description="Helical" evidence="5">
    <location>
        <begin position="98"/>
        <end position="123"/>
    </location>
</feature>
<evidence type="ECO:0000313" key="7">
    <source>
        <dbReference type="EMBL" id="GFO69090.1"/>
    </source>
</evidence>
<comment type="subcellular location">
    <subcellularLocation>
        <location evidence="1 5">Cell membrane</location>
        <topology evidence="1 5">Multi-pass membrane protein</topology>
    </subcellularLocation>
</comment>